<evidence type="ECO:0000256" key="15">
    <source>
        <dbReference type="PIRSR" id="PIRSR006404-1"/>
    </source>
</evidence>
<evidence type="ECO:0000256" key="12">
    <source>
        <dbReference type="ARBA" id="ARBA00023122"/>
    </source>
</evidence>
<evidence type="ECO:0000256" key="16">
    <source>
        <dbReference type="PIRSR" id="PIRSR006404-2"/>
    </source>
</evidence>
<feature type="transmembrane region" description="Helical" evidence="14">
    <location>
        <begin position="190"/>
        <end position="208"/>
    </location>
</feature>
<dbReference type="Pfam" id="PF02163">
    <property type="entry name" value="Peptidase_M50"/>
    <property type="match status" value="2"/>
</dbReference>
<evidence type="ECO:0000313" key="21">
    <source>
        <dbReference type="Proteomes" id="UP000019486"/>
    </source>
</evidence>
<organism evidence="20 21">
    <name type="scientific">Skermanella stibiiresistens SB22</name>
    <dbReference type="NCBI Taxonomy" id="1385369"/>
    <lineage>
        <taxon>Bacteria</taxon>
        <taxon>Pseudomonadati</taxon>
        <taxon>Pseudomonadota</taxon>
        <taxon>Alphaproteobacteria</taxon>
        <taxon>Rhodospirillales</taxon>
        <taxon>Azospirillaceae</taxon>
        <taxon>Skermanella</taxon>
    </lineage>
</organism>
<evidence type="ECO:0000256" key="9">
    <source>
        <dbReference type="ARBA" id="ARBA00022833"/>
    </source>
</evidence>
<evidence type="ECO:0000256" key="10">
    <source>
        <dbReference type="ARBA" id="ARBA00022989"/>
    </source>
</evidence>
<feature type="region of interest" description="Disordered" evidence="18">
    <location>
        <begin position="366"/>
        <end position="388"/>
    </location>
</feature>
<feature type="transmembrane region" description="Helical" evidence="14">
    <location>
        <begin position="40"/>
        <end position="58"/>
    </location>
</feature>
<dbReference type="RefSeq" id="WP_051513966.1">
    <property type="nucleotide sequence ID" value="NZ_AVFL01000052.1"/>
</dbReference>
<keyword evidence="21" id="KW-1185">Reference proteome</keyword>
<comment type="caution">
    <text evidence="20">The sequence shown here is derived from an EMBL/GenBank/DDBJ whole genome shotgun (WGS) entry which is preliminary data.</text>
</comment>
<comment type="similarity">
    <text evidence="2 14">Belongs to the peptidase M50B family.</text>
</comment>
<dbReference type="SUPFAM" id="SSF54631">
    <property type="entry name" value="CBS-domain pair"/>
    <property type="match status" value="1"/>
</dbReference>
<dbReference type="GO" id="GO:0046872">
    <property type="term" value="F:metal ion binding"/>
    <property type="evidence" value="ECO:0007669"/>
    <property type="project" value="UniProtKB-UniRule"/>
</dbReference>
<sequence length="388" mass="40888">MGWSIPIGTVKGTVIRIHVTFLLFLIWIGGMHYAQGGAPAALEGVVFIVLLFACVLLHEFGHVFAARRYGVRTPDITLLPIGGVARLERIPEKPSQELVIALAGPAVNVVIAALLYAALAAGGFNPGLTPGSPLGGGSEIQNPAVGMLERLAWVNVFLVVFNLIPAFPMDGGRVLRALLAQRMGYGRGTAVAATIGQGVAFALGLLGLFGNPMLLFIALFVYLAASSEAHAVQIREVSRGVMANDAMITRFESLSPGSVVEDAVQCLIHTTQHEFPVVDGSGRLRGVLTRDDMIRALRDRGPDTPVLEVMRSDIPVIGQRQNLEEALRLMRENSLPAVGVTDADGRLIGLITPENVGEMMMIQSAWPKGRAGGGPGGGGGSRLGGRAA</sequence>
<keyword evidence="13 14" id="KW-0472">Membrane</keyword>
<accession>W9GXE0</accession>
<dbReference type="EMBL" id="AVFL01000052">
    <property type="protein sequence ID" value="EWY36123.1"/>
    <property type="molecule type" value="Genomic_DNA"/>
</dbReference>
<feature type="binding site" evidence="16">
    <location>
        <position position="170"/>
    </location>
    <ligand>
        <name>Zn(2+)</name>
        <dbReference type="ChEBI" id="CHEBI:29105"/>
        <note>catalytic</note>
    </ligand>
</feature>
<dbReference type="InterPro" id="IPR016483">
    <property type="entry name" value="UCP006404_Pept_M50_CBS"/>
</dbReference>
<evidence type="ECO:0000259" key="19">
    <source>
        <dbReference type="PROSITE" id="PS51371"/>
    </source>
</evidence>
<feature type="transmembrane region" description="Helical" evidence="14">
    <location>
        <begin position="12"/>
        <end position="34"/>
    </location>
</feature>
<dbReference type="GO" id="GO:0005886">
    <property type="term" value="C:plasma membrane"/>
    <property type="evidence" value="ECO:0007669"/>
    <property type="project" value="UniProtKB-SubCell"/>
</dbReference>
<protein>
    <recommendedName>
        <fullName evidence="14">Zinc metalloprotease</fullName>
    </recommendedName>
</protein>
<evidence type="ECO:0000256" key="3">
    <source>
        <dbReference type="ARBA" id="ARBA00022475"/>
    </source>
</evidence>
<feature type="binding site" evidence="16">
    <location>
        <position position="58"/>
    </location>
    <ligand>
        <name>Zn(2+)</name>
        <dbReference type="ChEBI" id="CHEBI:29105"/>
        <note>catalytic</note>
    </ligand>
</feature>
<dbReference type="CDD" id="cd04639">
    <property type="entry name" value="CBS_pair_peptidase_M50"/>
    <property type="match status" value="1"/>
</dbReference>
<evidence type="ECO:0000256" key="6">
    <source>
        <dbReference type="ARBA" id="ARBA00022723"/>
    </source>
</evidence>
<comment type="subcellular location">
    <subcellularLocation>
        <location evidence="1 14">Cell membrane</location>
        <topology evidence="1 14">Multi-pass membrane protein</topology>
    </subcellularLocation>
</comment>
<dbReference type="STRING" id="1385369.N825_29650"/>
<feature type="compositionally biased region" description="Gly residues" evidence="18">
    <location>
        <begin position="370"/>
        <end position="388"/>
    </location>
</feature>
<feature type="domain" description="CBS" evidence="19">
    <location>
        <begin position="310"/>
        <end position="368"/>
    </location>
</feature>
<keyword evidence="5 14" id="KW-0812">Transmembrane</keyword>
<dbReference type="SMART" id="SM00116">
    <property type="entry name" value="CBS"/>
    <property type="match status" value="2"/>
</dbReference>
<evidence type="ECO:0000256" key="2">
    <source>
        <dbReference type="ARBA" id="ARBA00007931"/>
    </source>
</evidence>
<dbReference type="GO" id="GO:0006508">
    <property type="term" value="P:proteolysis"/>
    <property type="evidence" value="ECO:0007669"/>
    <property type="project" value="UniProtKB-KW"/>
</dbReference>
<evidence type="ECO:0000256" key="18">
    <source>
        <dbReference type="SAM" id="MobiDB-lite"/>
    </source>
</evidence>
<keyword evidence="4 14" id="KW-0645">Protease</keyword>
<dbReference type="Pfam" id="PF00571">
    <property type="entry name" value="CBS"/>
    <property type="match status" value="2"/>
</dbReference>
<keyword evidence="7" id="KW-0677">Repeat</keyword>
<proteinExistence type="inferred from homology"/>
<feature type="transmembrane region" description="Helical" evidence="14">
    <location>
        <begin position="151"/>
        <end position="169"/>
    </location>
</feature>
<gene>
    <name evidence="20" type="ORF">N825_29650</name>
</gene>
<feature type="transmembrane region" description="Helical" evidence="14">
    <location>
        <begin position="98"/>
        <end position="119"/>
    </location>
</feature>
<dbReference type="InterPro" id="IPR046342">
    <property type="entry name" value="CBS_dom_sf"/>
</dbReference>
<evidence type="ECO:0000256" key="5">
    <source>
        <dbReference type="ARBA" id="ARBA00022692"/>
    </source>
</evidence>
<keyword evidence="11 14" id="KW-0482">Metalloprotease</keyword>
<dbReference type="InterPro" id="IPR000644">
    <property type="entry name" value="CBS_dom"/>
</dbReference>
<dbReference type="GO" id="GO:0008237">
    <property type="term" value="F:metallopeptidase activity"/>
    <property type="evidence" value="ECO:0007669"/>
    <property type="project" value="UniProtKB-UniRule"/>
</dbReference>
<keyword evidence="6 14" id="KW-0479">Metal-binding</keyword>
<keyword evidence="10 14" id="KW-1133">Transmembrane helix</keyword>
<dbReference type="PROSITE" id="PS51371">
    <property type="entry name" value="CBS"/>
    <property type="match status" value="2"/>
</dbReference>
<dbReference type="PANTHER" id="PTHR39188:SF3">
    <property type="entry name" value="STAGE IV SPORULATION PROTEIN FB"/>
    <property type="match status" value="1"/>
</dbReference>
<comment type="cofactor">
    <cofactor evidence="14 16">
        <name>Zn(2+)</name>
        <dbReference type="ChEBI" id="CHEBI:29105"/>
    </cofactor>
    <text evidence="14 16">Binds 1 zinc ion per subunit.</text>
</comment>
<evidence type="ECO:0000256" key="14">
    <source>
        <dbReference type="PIRNR" id="PIRNR006404"/>
    </source>
</evidence>
<dbReference type="Proteomes" id="UP000019486">
    <property type="component" value="Unassembled WGS sequence"/>
</dbReference>
<feature type="active site" evidence="15">
    <location>
        <position position="59"/>
    </location>
</feature>
<keyword evidence="12 17" id="KW-0129">CBS domain</keyword>
<dbReference type="Gene3D" id="3.10.580.10">
    <property type="entry name" value="CBS-domain"/>
    <property type="match status" value="1"/>
</dbReference>
<dbReference type="PIRSF" id="PIRSF006404">
    <property type="entry name" value="UCP006404_Pept_M50_CBS"/>
    <property type="match status" value="1"/>
</dbReference>
<dbReference type="InterPro" id="IPR008915">
    <property type="entry name" value="Peptidase_M50"/>
</dbReference>
<reference evidence="20 21" key="1">
    <citation type="submission" date="2013-08" db="EMBL/GenBank/DDBJ databases">
        <title>The genome sequence of Skermanella stibiiresistens.</title>
        <authorList>
            <person name="Zhu W."/>
            <person name="Wang G."/>
        </authorList>
    </citation>
    <scope>NUCLEOTIDE SEQUENCE [LARGE SCALE GENOMIC DNA]</scope>
    <source>
        <strain evidence="20 21">SB22</strain>
    </source>
</reference>
<dbReference type="OrthoDB" id="9781963at2"/>
<dbReference type="CDD" id="cd06164">
    <property type="entry name" value="S2P-M50_SpoIVFB_CBS"/>
    <property type="match status" value="1"/>
</dbReference>
<name>W9GXE0_9PROT</name>
<evidence type="ECO:0000256" key="8">
    <source>
        <dbReference type="ARBA" id="ARBA00022801"/>
    </source>
</evidence>
<feature type="binding site" evidence="16">
    <location>
        <position position="62"/>
    </location>
    <ligand>
        <name>Zn(2+)</name>
        <dbReference type="ChEBI" id="CHEBI:29105"/>
        <note>catalytic</note>
    </ligand>
</feature>
<dbReference type="PATRIC" id="fig|1385369.3.peg.6846"/>
<keyword evidence="8 14" id="KW-0378">Hydrolase</keyword>
<evidence type="ECO:0000256" key="4">
    <source>
        <dbReference type="ARBA" id="ARBA00022670"/>
    </source>
</evidence>
<keyword evidence="3 14" id="KW-1003">Cell membrane</keyword>
<evidence type="ECO:0000313" key="20">
    <source>
        <dbReference type="EMBL" id="EWY36123.1"/>
    </source>
</evidence>
<feature type="domain" description="CBS" evidence="19">
    <location>
        <begin position="247"/>
        <end position="304"/>
    </location>
</feature>
<keyword evidence="9 14" id="KW-0862">Zinc</keyword>
<evidence type="ECO:0000256" key="1">
    <source>
        <dbReference type="ARBA" id="ARBA00004651"/>
    </source>
</evidence>
<evidence type="ECO:0000256" key="11">
    <source>
        <dbReference type="ARBA" id="ARBA00023049"/>
    </source>
</evidence>
<evidence type="ECO:0000256" key="17">
    <source>
        <dbReference type="PROSITE-ProRule" id="PRU00703"/>
    </source>
</evidence>
<dbReference type="PANTHER" id="PTHR39188">
    <property type="entry name" value="MEMBRANE-ASSOCIATED ZINC METALLOPROTEASE M50B"/>
    <property type="match status" value="1"/>
</dbReference>
<evidence type="ECO:0000256" key="7">
    <source>
        <dbReference type="ARBA" id="ARBA00022737"/>
    </source>
</evidence>
<evidence type="ECO:0000256" key="13">
    <source>
        <dbReference type="ARBA" id="ARBA00023136"/>
    </source>
</evidence>
<dbReference type="AlphaFoldDB" id="W9GXE0"/>